<evidence type="ECO:0000313" key="2">
    <source>
        <dbReference type="EMBL" id="PTX22548.1"/>
    </source>
</evidence>
<keyword evidence="1" id="KW-1133">Transmembrane helix</keyword>
<dbReference type="Proteomes" id="UP000244225">
    <property type="component" value="Unassembled WGS sequence"/>
</dbReference>
<organism evidence="2 3">
    <name type="scientific">Pontibacter mucosus</name>
    <dbReference type="NCBI Taxonomy" id="1649266"/>
    <lineage>
        <taxon>Bacteria</taxon>
        <taxon>Pseudomonadati</taxon>
        <taxon>Bacteroidota</taxon>
        <taxon>Cytophagia</taxon>
        <taxon>Cytophagales</taxon>
        <taxon>Hymenobacteraceae</taxon>
        <taxon>Pontibacter</taxon>
    </lineage>
</organism>
<dbReference type="EMBL" id="QBKI01000001">
    <property type="protein sequence ID" value="PTX22548.1"/>
    <property type="molecule type" value="Genomic_DNA"/>
</dbReference>
<feature type="transmembrane region" description="Helical" evidence="1">
    <location>
        <begin position="570"/>
        <end position="588"/>
    </location>
</feature>
<protein>
    <submittedName>
        <fullName evidence="2">Uncharacterized protein</fullName>
    </submittedName>
</protein>
<dbReference type="PROSITE" id="PS50194">
    <property type="entry name" value="FILAMIN_REPEAT"/>
    <property type="match status" value="1"/>
</dbReference>
<feature type="transmembrane region" description="Helical" evidence="1">
    <location>
        <begin position="31"/>
        <end position="47"/>
    </location>
</feature>
<sequence>MYPSWLLAIPVVLLLLWLAWRRPNRQRLTWRLLASAVAGLSLVLLMFPPAMKQANSPGTAILLTEGYEADTLSALLQKLKAKPQIYTYKTAADKGETINSLVELHQRQPGLQTVHLLGYGLQEEELKQVKHLQLQPHLTPAPAGVYSVRWPSSIKLGETIEVAGKYKAGPQSIKLYLHAAGKAQDSVELSADSSHTFRLRYTPKAQGRYTYTLLANTDTLGQVPVQVEPQQELGVLLLASSPNFEFKFLKNHLAELQHRVALRTTISKDMSQSEWFNMSRTDLSRITPKLLQAFDVVITEPQALQQMGAAERNALQRAVSEEGLGVLTIAAAPVTNRSTAFFTDFSGKRVSQQSSRSTRVRWTSEATASITAAPYTLNNAETITGLVAEQGGNVLAGAKRAGWGKVALSLVPQTFPWQLEGKPEVYASYWTSLLSAMAKEQVKEKFWQLEKPQVPQPNQPVILAFTDYTSDGASVPTASVTSIADSISIHLPLAQHPHQPEKYNASFWPRRSGWHKAEIAGTEPYFFFVQDTSDWKFESIASRRAATQAFAAQQSIKPAEASITYKEEPLPLIWFFILFALSSGFLWLEEKF</sequence>
<gene>
    <name evidence="2" type="ORF">C8N40_101374</name>
</gene>
<evidence type="ECO:0000313" key="3">
    <source>
        <dbReference type="Proteomes" id="UP000244225"/>
    </source>
</evidence>
<keyword evidence="1" id="KW-0472">Membrane</keyword>
<comment type="caution">
    <text evidence="2">The sequence shown here is derived from an EMBL/GenBank/DDBJ whole genome shotgun (WGS) entry which is preliminary data.</text>
</comment>
<evidence type="ECO:0000256" key="1">
    <source>
        <dbReference type="SAM" id="Phobius"/>
    </source>
</evidence>
<accession>A0A2T5YT97</accession>
<name>A0A2T5YT97_9BACT</name>
<dbReference type="PANTHER" id="PTHR37947:SF1">
    <property type="entry name" value="BLL2462 PROTEIN"/>
    <property type="match status" value="1"/>
</dbReference>
<dbReference type="PANTHER" id="PTHR37947">
    <property type="entry name" value="BLL2462 PROTEIN"/>
    <property type="match status" value="1"/>
</dbReference>
<reference evidence="2 3" key="1">
    <citation type="submission" date="2018-04" db="EMBL/GenBank/DDBJ databases">
        <title>Genomic Encyclopedia of Archaeal and Bacterial Type Strains, Phase II (KMG-II): from individual species to whole genera.</title>
        <authorList>
            <person name="Goeker M."/>
        </authorList>
    </citation>
    <scope>NUCLEOTIDE SEQUENCE [LARGE SCALE GENOMIC DNA]</scope>
    <source>
        <strain evidence="2 3">DSM 100162</strain>
    </source>
</reference>
<keyword evidence="3" id="KW-1185">Reference proteome</keyword>
<dbReference type="AlphaFoldDB" id="A0A2T5YT97"/>
<dbReference type="InterPro" id="IPR017868">
    <property type="entry name" value="Filamin/ABP280_repeat-like"/>
</dbReference>
<keyword evidence="1" id="KW-0812">Transmembrane</keyword>
<proteinExistence type="predicted"/>